<feature type="transmembrane region" description="Helical" evidence="6">
    <location>
        <begin position="234"/>
        <end position="255"/>
    </location>
</feature>
<feature type="transmembrane region" description="Helical" evidence="6">
    <location>
        <begin position="68"/>
        <end position="88"/>
    </location>
</feature>
<dbReference type="EMBL" id="CAXLJM020000072">
    <property type="protein sequence ID" value="CAL8126646.1"/>
    <property type="molecule type" value="Genomic_DNA"/>
</dbReference>
<dbReference type="InterPro" id="IPR013604">
    <property type="entry name" value="7TM_chemorcpt"/>
</dbReference>
<feature type="transmembrane region" description="Helical" evidence="6">
    <location>
        <begin position="108"/>
        <end position="141"/>
    </location>
</feature>
<proteinExistence type="predicted"/>
<evidence type="ECO:0000256" key="5">
    <source>
        <dbReference type="ARBA" id="ARBA00023136"/>
    </source>
</evidence>
<evidence type="ECO:0000256" key="6">
    <source>
        <dbReference type="SAM" id="Phobius"/>
    </source>
</evidence>
<evidence type="ECO:0000256" key="2">
    <source>
        <dbReference type="ARBA" id="ARBA00022475"/>
    </source>
</evidence>
<evidence type="ECO:0000256" key="4">
    <source>
        <dbReference type="ARBA" id="ARBA00022989"/>
    </source>
</evidence>
<evidence type="ECO:0000256" key="1">
    <source>
        <dbReference type="ARBA" id="ARBA00004651"/>
    </source>
</evidence>
<dbReference type="Pfam" id="PF08395">
    <property type="entry name" value="7tm_7"/>
    <property type="match status" value="1"/>
</dbReference>
<keyword evidence="3 6" id="KW-0812">Transmembrane</keyword>
<organism evidence="7 8">
    <name type="scientific">Orchesella dallaii</name>
    <dbReference type="NCBI Taxonomy" id="48710"/>
    <lineage>
        <taxon>Eukaryota</taxon>
        <taxon>Metazoa</taxon>
        <taxon>Ecdysozoa</taxon>
        <taxon>Arthropoda</taxon>
        <taxon>Hexapoda</taxon>
        <taxon>Collembola</taxon>
        <taxon>Entomobryomorpha</taxon>
        <taxon>Entomobryoidea</taxon>
        <taxon>Orchesellidae</taxon>
        <taxon>Orchesellinae</taxon>
        <taxon>Orchesella</taxon>
    </lineage>
</organism>
<evidence type="ECO:0008006" key="9">
    <source>
        <dbReference type="Google" id="ProtNLM"/>
    </source>
</evidence>
<keyword evidence="2" id="KW-1003">Cell membrane</keyword>
<keyword evidence="4 6" id="KW-1133">Transmembrane helix</keyword>
<comment type="subcellular location">
    <subcellularLocation>
        <location evidence="1">Cell membrane</location>
        <topology evidence="1">Multi-pass membrane protein</topology>
    </subcellularLocation>
</comment>
<feature type="transmembrane region" description="Helical" evidence="6">
    <location>
        <begin position="303"/>
        <end position="321"/>
    </location>
</feature>
<keyword evidence="5 6" id="KW-0472">Membrane</keyword>
<sequence length="354" mass="40474">MDKLGTTFVFEVAKYLFVCGQHLAAAISLLMIPILSGRVTKMWNKLQQLVVQITSCYSAKCFIHVYRVTRLIIFLWVNVVVSSWYLWWKSFFIGCYFQTYFESSQGSISFYSHIAGCILMSTLISSHVLHSMFFIILAATLRMCFRTITRVATEHLCHLQTNNGHDQLEEKVSERKVCCELADAYRTTRKLVLFLGNIYGRYMVVEMFAFFSSALTSIFAMFDNFGAIRLETVLITLVINIIWFCGVCECGQMLLNEERKCFQSMKAIALRCDMPANWMIEKFMGVKPMGLTAANYFTFSRKLVTGAVVSLVTYLIVMLQFKAADKTNGLIVESSEWIRNATTTMTHVNVLTIN</sequence>
<evidence type="ECO:0000313" key="8">
    <source>
        <dbReference type="Proteomes" id="UP001642540"/>
    </source>
</evidence>
<gene>
    <name evidence="7" type="ORF">ODALV1_LOCUS21494</name>
</gene>
<protein>
    <recommendedName>
        <fullName evidence="9">Gustatory receptor</fullName>
    </recommendedName>
</protein>
<feature type="transmembrane region" description="Helical" evidence="6">
    <location>
        <begin position="12"/>
        <end position="35"/>
    </location>
</feature>
<name>A0ABP1RD17_9HEXA</name>
<feature type="transmembrane region" description="Helical" evidence="6">
    <location>
        <begin position="199"/>
        <end position="222"/>
    </location>
</feature>
<evidence type="ECO:0000256" key="3">
    <source>
        <dbReference type="ARBA" id="ARBA00022692"/>
    </source>
</evidence>
<keyword evidence="8" id="KW-1185">Reference proteome</keyword>
<evidence type="ECO:0000313" key="7">
    <source>
        <dbReference type="EMBL" id="CAL8126646.1"/>
    </source>
</evidence>
<accession>A0ABP1RD17</accession>
<reference evidence="7 8" key="1">
    <citation type="submission" date="2024-08" db="EMBL/GenBank/DDBJ databases">
        <authorList>
            <person name="Cucini C."/>
            <person name="Frati F."/>
        </authorList>
    </citation>
    <scope>NUCLEOTIDE SEQUENCE [LARGE SCALE GENOMIC DNA]</scope>
</reference>
<dbReference type="Proteomes" id="UP001642540">
    <property type="component" value="Unassembled WGS sequence"/>
</dbReference>
<comment type="caution">
    <text evidence="7">The sequence shown here is derived from an EMBL/GenBank/DDBJ whole genome shotgun (WGS) entry which is preliminary data.</text>
</comment>